<accession>A0A512BCY9</accession>
<dbReference type="SUPFAM" id="SSF88723">
    <property type="entry name" value="PIN domain-like"/>
    <property type="match status" value="1"/>
</dbReference>
<dbReference type="AlphaFoldDB" id="A0A512BCY9"/>
<dbReference type="EMBL" id="BJYT01000008">
    <property type="protein sequence ID" value="GEO09831.1"/>
    <property type="molecule type" value="Genomic_DNA"/>
</dbReference>
<protein>
    <submittedName>
        <fullName evidence="2">Twitching motility protein PilT</fullName>
    </submittedName>
</protein>
<name>A0A512BCY9_9BACT</name>
<dbReference type="Gene3D" id="3.40.50.1010">
    <property type="entry name" value="5'-nuclease"/>
    <property type="match status" value="1"/>
</dbReference>
<dbReference type="InterPro" id="IPR002716">
    <property type="entry name" value="PIN_dom"/>
</dbReference>
<dbReference type="PANTHER" id="PTHR36173">
    <property type="entry name" value="RIBONUCLEASE VAPC16-RELATED"/>
    <property type="match status" value="1"/>
</dbReference>
<evidence type="ECO:0000313" key="2">
    <source>
        <dbReference type="EMBL" id="GEO09831.1"/>
    </source>
</evidence>
<proteinExistence type="predicted"/>
<dbReference type="InterPro" id="IPR041705">
    <property type="entry name" value="PIN_Sll0205"/>
</dbReference>
<gene>
    <name evidence="2" type="ORF">SAE01_23270</name>
</gene>
<comment type="caution">
    <text evidence="2">The sequence shown here is derived from an EMBL/GenBank/DDBJ whole genome shotgun (WGS) entry which is preliminary data.</text>
</comment>
<dbReference type="RefSeq" id="WP_147203950.1">
    <property type="nucleotide sequence ID" value="NZ_BJYT01000008.1"/>
</dbReference>
<reference evidence="2 3" key="1">
    <citation type="submission" date="2019-07" db="EMBL/GenBank/DDBJ databases">
        <title>Whole genome shotgun sequence of Segetibacter aerophilus NBRC 106135.</title>
        <authorList>
            <person name="Hosoyama A."/>
            <person name="Uohara A."/>
            <person name="Ohji S."/>
            <person name="Ichikawa N."/>
        </authorList>
    </citation>
    <scope>NUCLEOTIDE SEQUENCE [LARGE SCALE GENOMIC DNA]</scope>
    <source>
        <strain evidence="2 3">NBRC 106135</strain>
    </source>
</reference>
<sequence length="127" mass="14488">MSRYLLDTHTLIWWNEGDKQLSQLATKTIENLANSLYVSIASFWEITIKLQTGKLKLDYYINELAAACITSNIEIVPVKLYHLNQLSLLPVLHKDSFDRMLAAIAYSDHMTLISKDKQLGAYNISVI</sequence>
<dbReference type="CDD" id="cd09872">
    <property type="entry name" value="PIN_Sll0205-like"/>
    <property type="match status" value="1"/>
</dbReference>
<dbReference type="InterPro" id="IPR052919">
    <property type="entry name" value="TA_system_RNase"/>
</dbReference>
<keyword evidence="3" id="KW-1185">Reference proteome</keyword>
<evidence type="ECO:0000259" key="1">
    <source>
        <dbReference type="Pfam" id="PF01850"/>
    </source>
</evidence>
<dbReference type="Proteomes" id="UP000321513">
    <property type="component" value="Unassembled WGS sequence"/>
</dbReference>
<dbReference type="OrthoDB" id="9798990at2"/>
<feature type="domain" description="PIN" evidence="1">
    <location>
        <begin position="4"/>
        <end position="120"/>
    </location>
</feature>
<dbReference type="PANTHER" id="PTHR36173:SF2">
    <property type="entry name" value="RIBONUCLEASE VAPC16"/>
    <property type="match status" value="1"/>
</dbReference>
<organism evidence="2 3">
    <name type="scientific">Segetibacter aerophilus</name>
    <dbReference type="NCBI Taxonomy" id="670293"/>
    <lineage>
        <taxon>Bacteria</taxon>
        <taxon>Pseudomonadati</taxon>
        <taxon>Bacteroidota</taxon>
        <taxon>Chitinophagia</taxon>
        <taxon>Chitinophagales</taxon>
        <taxon>Chitinophagaceae</taxon>
        <taxon>Segetibacter</taxon>
    </lineage>
</organism>
<dbReference type="Pfam" id="PF01850">
    <property type="entry name" value="PIN"/>
    <property type="match status" value="1"/>
</dbReference>
<dbReference type="InterPro" id="IPR029060">
    <property type="entry name" value="PIN-like_dom_sf"/>
</dbReference>
<evidence type="ECO:0000313" key="3">
    <source>
        <dbReference type="Proteomes" id="UP000321513"/>
    </source>
</evidence>